<evidence type="ECO:0000313" key="3">
    <source>
        <dbReference type="EMBL" id="CAI3940389.1"/>
    </source>
</evidence>
<dbReference type="InterPro" id="IPR004722">
    <property type="entry name" value="DHOase"/>
</dbReference>
<dbReference type="PANTHER" id="PTHR43668">
    <property type="entry name" value="ALLANTOINASE"/>
    <property type="match status" value="1"/>
</dbReference>
<dbReference type="SUPFAM" id="SSF51556">
    <property type="entry name" value="Metallo-dependent hydrolases"/>
    <property type="match status" value="1"/>
</dbReference>
<keyword evidence="1" id="KW-0665">Pyrimidine biosynthesis</keyword>
<accession>A0ABM9HNK6</accession>
<evidence type="ECO:0000313" key="4">
    <source>
        <dbReference type="Proteomes" id="UP001154272"/>
    </source>
</evidence>
<feature type="domain" description="Dihydroorotase catalytic" evidence="2">
    <location>
        <begin position="53"/>
        <end position="241"/>
    </location>
</feature>
<evidence type="ECO:0000259" key="2">
    <source>
        <dbReference type="Pfam" id="PF12890"/>
    </source>
</evidence>
<dbReference type="PANTHER" id="PTHR43668:SF2">
    <property type="entry name" value="ALLANTOINASE"/>
    <property type="match status" value="1"/>
</dbReference>
<gene>
    <name evidence="3" type="ORF">R83534S58_LOCUS1088</name>
</gene>
<dbReference type="SUPFAM" id="SSF51338">
    <property type="entry name" value="Composite domain of metallo-dependent hydrolases"/>
    <property type="match status" value="1"/>
</dbReference>
<name>A0ABM9HNK6_9PROT</name>
<comment type="caution">
    <text evidence="3">The sequence shown here is derived from an EMBL/GenBank/DDBJ whole genome shotgun (WGS) entry which is preliminary data.</text>
</comment>
<keyword evidence="4" id="KW-1185">Reference proteome</keyword>
<dbReference type="InterPro" id="IPR011059">
    <property type="entry name" value="Metal-dep_hydrolase_composite"/>
</dbReference>
<dbReference type="Gene3D" id="2.30.40.10">
    <property type="entry name" value="Urease, subunit C, domain 1"/>
    <property type="match status" value="1"/>
</dbReference>
<dbReference type="CDD" id="cd01317">
    <property type="entry name" value="DHOase_IIa"/>
    <property type="match status" value="1"/>
</dbReference>
<organism evidence="3 4">
    <name type="scientific">Commensalibacter papalotli</name>
    <name type="common">ex Botero et al. 2024</name>
    <dbReference type="NCBI Taxonomy" id="2972766"/>
    <lineage>
        <taxon>Bacteria</taxon>
        <taxon>Pseudomonadati</taxon>
        <taxon>Pseudomonadota</taxon>
        <taxon>Alphaproteobacteria</taxon>
        <taxon>Acetobacterales</taxon>
        <taxon>Acetobacteraceae</taxon>
    </lineage>
</organism>
<dbReference type="Pfam" id="PF12890">
    <property type="entry name" value="DHOase"/>
    <property type="match status" value="1"/>
</dbReference>
<dbReference type="Gene3D" id="3.20.20.140">
    <property type="entry name" value="Metal-dependent hydrolases"/>
    <property type="match status" value="1"/>
</dbReference>
<dbReference type="Proteomes" id="UP001154272">
    <property type="component" value="Unassembled WGS sequence"/>
</dbReference>
<dbReference type="EMBL" id="CAMXCH010000002">
    <property type="protein sequence ID" value="CAI3940389.1"/>
    <property type="molecule type" value="Genomic_DNA"/>
</dbReference>
<dbReference type="NCBIfam" id="TIGR00857">
    <property type="entry name" value="pyrC_multi"/>
    <property type="match status" value="1"/>
</dbReference>
<protein>
    <submittedName>
        <fullName evidence="3">Dihydroorotase or related cyclic amidohydrolase (AllB) (PDB:1J79)</fullName>
    </submittedName>
</protein>
<dbReference type="InterPro" id="IPR050138">
    <property type="entry name" value="DHOase/Allantoinase_Hydrolase"/>
</dbReference>
<sequence>MKPLLFTNVRLIDPKSGLDKLGRLLVKGGKIAAIDLPEAEKTPEDCETIDGQGAVLCPGLVDMRVTVGEPGYEYRETIATAAEASAAGGITTMAILPNSKPAIDNPALVSLLKAKGEETRSVTILPYGALSVGCEGKEMAEIGLLHEAGAIAFTDGNKALENTRLMMLTMSYARGYNCLIVQHPEDPSLAKSGSATRGELATKLGLPSIPAAAEAIMIARDLRLAELTGCRLHFGHISTAEGLALIRQAKTKGLPVSCDTAPVYFDLNEEAIGDFRTYAKLSPPLRSEEDRQAVCQALGDGTIDAIASDHLPRDVDDKRLPFAEAAAGGTGLVTLLSVTLLRMKESNLSLLSALSLLTHRPAELLGQPFGTLSLGAEADLCLFDPDQTWLVEAGKLPGRAQNTPFDNRELPGVVLGTWKSGRRVYTRQNAS</sequence>
<reference evidence="3" key="1">
    <citation type="submission" date="2022-10" db="EMBL/GenBank/DDBJ databases">
        <authorList>
            <person name="Botero Cardona J."/>
        </authorList>
    </citation>
    <scope>NUCLEOTIDE SEQUENCE</scope>
    <source>
        <strain evidence="3">R-83534</strain>
    </source>
</reference>
<dbReference type="InterPro" id="IPR024403">
    <property type="entry name" value="DHOase_cat"/>
</dbReference>
<proteinExistence type="predicted"/>
<dbReference type="RefSeq" id="WP_034336161.1">
    <property type="nucleotide sequence ID" value="NZ_CAMXCH010000002.1"/>
</dbReference>
<evidence type="ECO:0000256" key="1">
    <source>
        <dbReference type="ARBA" id="ARBA00022975"/>
    </source>
</evidence>
<dbReference type="InterPro" id="IPR032466">
    <property type="entry name" value="Metal_Hydrolase"/>
</dbReference>